<dbReference type="InterPro" id="IPR003754">
    <property type="entry name" value="4pyrrol_synth_uPrphyn_synth"/>
</dbReference>
<evidence type="ECO:0000256" key="8">
    <source>
        <dbReference type="ARBA" id="ARBA00032649"/>
    </source>
</evidence>
<comment type="function">
    <text evidence="11">Catalyzes cyclization of the linear tetrapyrrole, hydroxymethylbilane, to the macrocyclic uroporphyrinogen III, the branch point for the various sub-pathways leading to the wide diversity of porphyrins. Porphyrins act as cofactors for a multitude of enzymes that perform a variety of processes within the cell such as methionine synthesis (vitamin B12) or oxygen transport (heme).</text>
</comment>
<protein>
    <recommendedName>
        <fullName evidence="9">Uroporphyrinogen-III synthase</fullName>
        <ecNumber evidence="3">4.2.1.75</ecNumber>
    </recommendedName>
    <alternativeName>
        <fullName evidence="8">Hydroxymethylbilane hydrolyase [cyclizing]</fullName>
    </alternativeName>
    <alternativeName>
        <fullName evidence="7">Uroporphyrinogen-III cosynthase</fullName>
    </alternativeName>
</protein>
<evidence type="ECO:0000313" key="13">
    <source>
        <dbReference type="EnsemblMetazoa" id="PPAI002633-PA"/>
    </source>
</evidence>
<dbReference type="VEuPathDB" id="VectorBase:PPAPM1_002783"/>
<evidence type="ECO:0000256" key="10">
    <source>
        <dbReference type="ARBA" id="ARBA00048617"/>
    </source>
</evidence>
<dbReference type="InterPro" id="IPR039793">
    <property type="entry name" value="UROS/Hem4"/>
</dbReference>
<dbReference type="InterPro" id="IPR036108">
    <property type="entry name" value="4pyrrol_syn_uPrphyn_synt_sf"/>
</dbReference>
<dbReference type="EnsemblMetazoa" id="PPAI002633-RA">
    <property type="protein sequence ID" value="PPAI002633-PA"/>
    <property type="gene ID" value="PPAI002633"/>
</dbReference>
<keyword evidence="5" id="KW-0456">Lyase</keyword>
<keyword evidence="14" id="KW-1185">Reference proteome</keyword>
<evidence type="ECO:0000313" key="14">
    <source>
        <dbReference type="Proteomes" id="UP000092462"/>
    </source>
</evidence>
<dbReference type="GO" id="GO:0004852">
    <property type="term" value="F:uroporphyrinogen-III synthase activity"/>
    <property type="evidence" value="ECO:0007669"/>
    <property type="project" value="UniProtKB-EC"/>
</dbReference>
<evidence type="ECO:0000259" key="12">
    <source>
        <dbReference type="Pfam" id="PF02602"/>
    </source>
</evidence>
<dbReference type="GO" id="GO:0006780">
    <property type="term" value="P:uroporphyrinogen III biosynthetic process"/>
    <property type="evidence" value="ECO:0007669"/>
    <property type="project" value="InterPro"/>
</dbReference>
<comment type="catalytic activity">
    <reaction evidence="10">
        <text>hydroxymethylbilane = uroporphyrinogen III + H2O</text>
        <dbReference type="Rhea" id="RHEA:18965"/>
        <dbReference type="ChEBI" id="CHEBI:15377"/>
        <dbReference type="ChEBI" id="CHEBI:57308"/>
        <dbReference type="ChEBI" id="CHEBI:57845"/>
        <dbReference type="EC" id="4.2.1.75"/>
    </reaction>
</comment>
<keyword evidence="6" id="KW-0627">Porphyrin biosynthesis</keyword>
<dbReference type="GO" id="GO:0006785">
    <property type="term" value="P:heme B biosynthetic process"/>
    <property type="evidence" value="ECO:0007669"/>
    <property type="project" value="UniProtKB-ARBA"/>
</dbReference>
<dbReference type="CDD" id="cd06578">
    <property type="entry name" value="HemD"/>
    <property type="match status" value="1"/>
</dbReference>
<evidence type="ECO:0000256" key="7">
    <source>
        <dbReference type="ARBA" id="ARBA00031702"/>
    </source>
</evidence>
<keyword evidence="4" id="KW-0350">Heme biosynthesis</keyword>
<evidence type="ECO:0000256" key="5">
    <source>
        <dbReference type="ARBA" id="ARBA00023239"/>
    </source>
</evidence>
<dbReference type="EC" id="4.2.1.75" evidence="3"/>
<dbReference type="EMBL" id="AJVK01003387">
    <property type="status" value="NOT_ANNOTATED_CDS"/>
    <property type="molecule type" value="Genomic_DNA"/>
</dbReference>
<proteinExistence type="inferred from homology"/>
<feature type="domain" description="Tetrapyrrole biosynthesis uroporphyrinogen III synthase" evidence="12">
    <location>
        <begin position="25"/>
        <end position="213"/>
    </location>
</feature>
<dbReference type="VEuPathDB" id="VectorBase:PPAI002633"/>
<evidence type="ECO:0000256" key="4">
    <source>
        <dbReference type="ARBA" id="ARBA00023133"/>
    </source>
</evidence>
<evidence type="ECO:0000256" key="3">
    <source>
        <dbReference type="ARBA" id="ARBA00013109"/>
    </source>
</evidence>
<sequence>MTHAFLLTLELVPFDSPGKKGDIIGILFTSPRSVEASFEALQGKDVHQSWQEAYNYTVGRTTCDLVSKKLNIQCSGEDSGNAEVLSDFILKDLAEKSITKGTFLFPCGNLKLGILEKRLQEGGFIVQPIEIYETVCNPALGEEIDTKFSNEAQYLLFYSPSCVNFTLPLLKDRGYDLQKYKFLAIGPSTKKAIEEEGIEVFKTCEKPSFEHVLKVLK</sequence>
<dbReference type="GO" id="GO:0005829">
    <property type="term" value="C:cytosol"/>
    <property type="evidence" value="ECO:0007669"/>
    <property type="project" value="TreeGrafter"/>
</dbReference>
<reference evidence="13" key="1">
    <citation type="submission" date="2022-08" db="UniProtKB">
        <authorList>
            <consortium name="EnsemblMetazoa"/>
        </authorList>
    </citation>
    <scope>IDENTIFICATION</scope>
    <source>
        <strain evidence="13">Israel</strain>
    </source>
</reference>
<organism evidence="13 14">
    <name type="scientific">Phlebotomus papatasi</name>
    <name type="common">Sandfly</name>
    <dbReference type="NCBI Taxonomy" id="29031"/>
    <lineage>
        <taxon>Eukaryota</taxon>
        <taxon>Metazoa</taxon>
        <taxon>Ecdysozoa</taxon>
        <taxon>Arthropoda</taxon>
        <taxon>Hexapoda</taxon>
        <taxon>Insecta</taxon>
        <taxon>Pterygota</taxon>
        <taxon>Neoptera</taxon>
        <taxon>Endopterygota</taxon>
        <taxon>Diptera</taxon>
        <taxon>Nematocera</taxon>
        <taxon>Psychodoidea</taxon>
        <taxon>Psychodidae</taxon>
        <taxon>Phlebotomus</taxon>
        <taxon>Phlebotomus</taxon>
    </lineage>
</organism>
<dbReference type="FunFam" id="3.40.50.10090:FF:000003">
    <property type="entry name" value="uroporphyrinogen-III synthase"/>
    <property type="match status" value="1"/>
</dbReference>
<evidence type="ECO:0000256" key="6">
    <source>
        <dbReference type="ARBA" id="ARBA00023244"/>
    </source>
</evidence>
<comment type="pathway">
    <text evidence="1">Porphyrin-containing compound metabolism; protoporphyrin-IX biosynthesis; coproporphyrinogen-III from 5-aminolevulinate: step 3/4.</text>
</comment>
<evidence type="ECO:0000256" key="2">
    <source>
        <dbReference type="ARBA" id="ARBA00008133"/>
    </source>
</evidence>
<evidence type="ECO:0000256" key="1">
    <source>
        <dbReference type="ARBA" id="ARBA00004772"/>
    </source>
</evidence>
<accession>A0A1B0D576</accession>
<evidence type="ECO:0000256" key="11">
    <source>
        <dbReference type="ARBA" id="ARBA00060039"/>
    </source>
</evidence>
<dbReference type="Proteomes" id="UP000092462">
    <property type="component" value="Unassembled WGS sequence"/>
</dbReference>
<evidence type="ECO:0000256" key="9">
    <source>
        <dbReference type="ARBA" id="ARBA00040167"/>
    </source>
</evidence>
<dbReference type="PANTHER" id="PTHR12390">
    <property type="entry name" value="UROPORPHYRINOGEN III SYNTHASE"/>
    <property type="match status" value="1"/>
</dbReference>
<name>A0A1B0D576_PHLPP</name>
<dbReference type="Pfam" id="PF02602">
    <property type="entry name" value="HEM4"/>
    <property type="match status" value="1"/>
</dbReference>
<dbReference type="Gene3D" id="3.40.50.10090">
    <property type="match status" value="2"/>
</dbReference>
<dbReference type="AlphaFoldDB" id="A0A1B0D576"/>
<dbReference type="PANTHER" id="PTHR12390:SF0">
    <property type="entry name" value="UROPORPHYRINOGEN-III SYNTHASE"/>
    <property type="match status" value="1"/>
</dbReference>
<dbReference type="SUPFAM" id="SSF69618">
    <property type="entry name" value="HemD-like"/>
    <property type="match status" value="1"/>
</dbReference>
<comment type="similarity">
    <text evidence="2">Belongs to the uroporphyrinogen-III synthase family.</text>
</comment>